<dbReference type="AlphaFoldDB" id="A0A518DRL6"/>
<organism evidence="1 2">
    <name type="scientific">Lignipirellula cremea</name>
    <dbReference type="NCBI Taxonomy" id="2528010"/>
    <lineage>
        <taxon>Bacteria</taxon>
        <taxon>Pseudomonadati</taxon>
        <taxon>Planctomycetota</taxon>
        <taxon>Planctomycetia</taxon>
        <taxon>Pirellulales</taxon>
        <taxon>Pirellulaceae</taxon>
        <taxon>Lignipirellula</taxon>
    </lineage>
</organism>
<reference evidence="1 2" key="1">
    <citation type="submission" date="2019-02" db="EMBL/GenBank/DDBJ databases">
        <title>Deep-cultivation of Planctomycetes and their phenomic and genomic characterization uncovers novel biology.</title>
        <authorList>
            <person name="Wiegand S."/>
            <person name="Jogler M."/>
            <person name="Boedeker C."/>
            <person name="Pinto D."/>
            <person name="Vollmers J."/>
            <person name="Rivas-Marin E."/>
            <person name="Kohn T."/>
            <person name="Peeters S.H."/>
            <person name="Heuer A."/>
            <person name="Rast P."/>
            <person name="Oberbeckmann S."/>
            <person name="Bunk B."/>
            <person name="Jeske O."/>
            <person name="Meyerdierks A."/>
            <person name="Storesund J.E."/>
            <person name="Kallscheuer N."/>
            <person name="Luecker S."/>
            <person name="Lage O.M."/>
            <person name="Pohl T."/>
            <person name="Merkel B.J."/>
            <person name="Hornburger P."/>
            <person name="Mueller R.-W."/>
            <person name="Bruemmer F."/>
            <person name="Labrenz M."/>
            <person name="Spormann A.M."/>
            <person name="Op den Camp H."/>
            <person name="Overmann J."/>
            <person name="Amann R."/>
            <person name="Jetten M.S.M."/>
            <person name="Mascher T."/>
            <person name="Medema M.H."/>
            <person name="Devos D.P."/>
            <person name="Kaster A.-K."/>
            <person name="Ovreas L."/>
            <person name="Rohde M."/>
            <person name="Galperin M.Y."/>
            <person name="Jogler C."/>
        </authorList>
    </citation>
    <scope>NUCLEOTIDE SEQUENCE [LARGE SCALE GENOMIC DNA]</scope>
    <source>
        <strain evidence="1 2">Pla85_3_4</strain>
    </source>
</reference>
<accession>A0A518DRL6</accession>
<keyword evidence="2" id="KW-1185">Reference proteome</keyword>
<proteinExistence type="predicted"/>
<evidence type="ECO:0008006" key="3">
    <source>
        <dbReference type="Google" id="ProtNLM"/>
    </source>
</evidence>
<dbReference type="Proteomes" id="UP000317648">
    <property type="component" value="Chromosome"/>
</dbReference>
<name>A0A518DRL6_9BACT</name>
<dbReference type="OrthoDB" id="355828at2"/>
<evidence type="ECO:0000313" key="1">
    <source>
        <dbReference type="EMBL" id="QDU94487.1"/>
    </source>
</evidence>
<sequence length="152" mass="17057">MNQSTTDRRSISVADELDSEVVDFRQQFEGRSALDELIREGARKMLQAAIDAEVEAFLLEHQPRRDEQGPWLVIKNGTLPAREILSGAGPIEVQQGRVRDNTLDPEHRVQFSVAVQSVKSVLADSPVFDHIWAWTLSNSRMTRRGGDCRSTG</sequence>
<protein>
    <recommendedName>
        <fullName evidence="3">Mutator family transposase</fullName>
    </recommendedName>
</protein>
<dbReference type="EMBL" id="CP036433">
    <property type="protein sequence ID" value="QDU94487.1"/>
    <property type="molecule type" value="Genomic_DNA"/>
</dbReference>
<dbReference type="KEGG" id="lcre:Pla8534_22780"/>
<evidence type="ECO:0000313" key="2">
    <source>
        <dbReference type="Proteomes" id="UP000317648"/>
    </source>
</evidence>
<dbReference type="RefSeq" id="WP_145052950.1">
    <property type="nucleotide sequence ID" value="NZ_CP036433.1"/>
</dbReference>
<gene>
    <name evidence="1" type="ORF">Pla8534_22780</name>
</gene>